<gene>
    <name evidence="9" type="ORF">Sxan_43430</name>
</gene>
<reference evidence="9" key="1">
    <citation type="submission" date="2020-09" db="EMBL/GenBank/DDBJ databases">
        <title>Whole genome shotgun sequence of Streptomyces xanthophaeus NBRC 12829.</title>
        <authorList>
            <person name="Komaki H."/>
            <person name="Tamura T."/>
        </authorList>
    </citation>
    <scope>NUCLEOTIDE SEQUENCE</scope>
    <source>
        <strain evidence="9">NBRC 12829</strain>
    </source>
</reference>
<accession>A0A919H3X9</accession>
<evidence type="ECO:0000256" key="5">
    <source>
        <dbReference type="ARBA" id="ARBA00023004"/>
    </source>
</evidence>
<dbReference type="GO" id="GO:0005506">
    <property type="term" value="F:iron ion binding"/>
    <property type="evidence" value="ECO:0007669"/>
    <property type="project" value="InterPro"/>
</dbReference>
<dbReference type="Gene3D" id="1.10.630.10">
    <property type="entry name" value="Cytochrome P450"/>
    <property type="match status" value="1"/>
</dbReference>
<keyword evidence="2 7" id="KW-0349">Heme</keyword>
<proteinExistence type="inferred from homology"/>
<keyword evidence="3 7" id="KW-0479">Metal-binding</keyword>
<comment type="caution">
    <text evidence="9">The sequence shown here is derived from an EMBL/GenBank/DDBJ whole genome shotgun (WGS) entry which is preliminary data.</text>
</comment>
<protein>
    <submittedName>
        <fullName evidence="9">Cytochrome P450</fullName>
    </submittedName>
</protein>
<dbReference type="PRINTS" id="PR00359">
    <property type="entry name" value="BP450"/>
</dbReference>
<keyword evidence="10" id="KW-1185">Reference proteome</keyword>
<dbReference type="EMBL" id="BNEE01000006">
    <property type="protein sequence ID" value="GHI86979.1"/>
    <property type="molecule type" value="Genomic_DNA"/>
</dbReference>
<keyword evidence="8" id="KW-0175">Coiled coil</keyword>
<dbReference type="GO" id="GO:0016705">
    <property type="term" value="F:oxidoreductase activity, acting on paired donors, with incorporation or reduction of molecular oxygen"/>
    <property type="evidence" value="ECO:0007669"/>
    <property type="project" value="InterPro"/>
</dbReference>
<dbReference type="GO" id="GO:0020037">
    <property type="term" value="F:heme binding"/>
    <property type="evidence" value="ECO:0007669"/>
    <property type="project" value="InterPro"/>
</dbReference>
<sequence>MLLDDEFLQHPHEAYRRLRVEQPVQEVILPRGVKVWLVTRYDDVRAVLTDPTVSKDMLSAVPLLERHSTSEEPQSFAAELALAGHMLNTDPPHHTRLRSLVNKAFTTRRVEQLRGRVERAADELLDAMAAHDEVDLLSAYAFPLPTTVICELLGVPESDKEEFREVSTTMTSSAQHSDMAAAAVAMADYLTALVESKRDSPADDLLSALVHASDDQDRLTGPELRSMAFLLLVAGHETTVNLISNATAMLLRDPEQLAALRADPSLMPGAVEEFLRHEGPLNITTYRYTTQPIRLSDVTVPAGEFVMLSLASANRDGARFSDADKFDITRDAGGHLAFGYGIHYCVGAPLARMEGEIAIGKLLERFPGLAPAGDPEKLRWRPSTLMRGLEALPVRLR</sequence>
<dbReference type="Proteomes" id="UP000600026">
    <property type="component" value="Unassembled WGS sequence"/>
</dbReference>
<dbReference type="Pfam" id="PF00067">
    <property type="entry name" value="p450"/>
    <property type="match status" value="1"/>
</dbReference>
<evidence type="ECO:0000313" key="10">
    <source>
        <dbReference type="Proteomes" id="UP000600026"/>
    </source>
</evidence>
<dbReference type="InterPro" id="IPR017972">
    <property type="entry name" value="Cyt_P450_CS"/>
</dbReference>
<name>A0A919H3X9_9ACTN</name>
<dbReference type="FunFam" id="1.10.630.10:FF:000018">
    <property type="entry name" value="Cytochrome P450 monooxygenase"/>
    <property type="match status" value="1"/>
</dbReference>
<organism evidence="9 10">
    <name type="scientific">Streptomyces xanthophaeus</name>
    <dbReference type="NCBI Taxonomy" id="67385"/>
    <lineage>
        <taxon>Bacteria</taxon>
        <taxon>Bacillati</taxon>
        <taxon>Actinomycetota</taxon>
        <taxon>Actinomycetes</taxon>
        <taxon>Kitasatosporales</taxon>
        <taxon>Streptomycetaceae</taxon>
        <taxon>Streptomyces</taxon>
    </lineage>
</organism>
<dbReference type="GO" id="GO:0004497">
    <property type="term" value="F:monooxygenase activity"/>
    <property type="evidence" value="ECO:0007669"/>
    <property type="project" value="UniProtKB-KW"/>
</dbReference>
<comment type="similarity">
    <text evidence="1 7">Belongs to the cytochrome P450 family.</text>
</comment>
<evidence type="ECO:0000256" key="7">
    <source>
        <dbReference type="RuleBase" id="RU000461"/>
    </source>
</evidence>
<dbReference type="AlphaFoldDB" id="A0A919H3X9"/>
<feature type="coiled-coil region" evidence="8">
    <location>
        <begin position="103"/>
        <end position="130"/>
    </location>
</feature>
<dbReference type="InterPro" id="IPR002397">
    <property type="entry name" value="Cyt_P450_B"/>
</dbReference>
<keyword evidence="6 7" id="KW-0503">Monooxygenase</keyword>
<evidence type="ECO:0000256" key="6">
    <source>
        <dbReference type="ARBA" id="ARBA00023033"/>
    </source>
</evidence>
<evidence type="ECO:0000256" key="1">
    <source>
        <dbReference type="ARBA" id="ARBA00010617"/>
    </source>
</evidence>
<dbReference type="SUPFAM" id="SSF48264">
    <property type="entry name" value="Cytochrome P450"/>
    <property type="match status" value="1"/>
</dbReference>
<dbReference type="InterPro" id="IPR036396">
    <property type="entry name" value="Cyt_P450_sf"/>
</dbReference>
<evidence type="ECO:0000256" key="3">
    <source>
        <dbReference type="ARBA" id="ARBA00022723"/>
    </source>
</evidence>
<keyword evidence="4 7" id="KW-0560">Oxidoreductase</keyword>
<keyword evidence="5 7" id="KW-0408">Iron</keyword>
<dbReference type="CDD" id="cd11029">
    <property type="entry name" value="CYP107-like"/>
    <property type="match status" value="1"/>
</dbReference>
<dbReference type="PROSITE" id="PS00086">
    <property type="entry name" value="CYTOCHROME_P450"/>
    <property type="match status" value="1"/>
</dbReference>
<evidence type="ECO:0000256" key="2">
    <source>
        <dbReference type="ARBA" id="ARBA00022617"/>
    </source>
</evidence>
<evidence type="ECO:0000256" key="8">
    <source>
        <dbReference type="SAM" id="Coils"/>
    </source>
</evidence>
<dbReference type="InterPro" id="IPR001128">
    <property type="entry name" value="Cyt_P450"/>
</dbReference>
<evidence type="ECO:0000256" key="4">
    <source>
        <dbReference type="ARBA" id="ARBA00023002"/>
    </source>
</evidence>
<dbReference type="PANTHER" id="PTHR46696:SF1">
    <property type="entry name" value="CYTOCHROME P450 YJIB-RELATED"/>
    <property type="match status" value="1"/>
</dbReference>
<dbReference type="PANTHER" id="PTHR46696">
    <property type="entry name" value="P450, PUTATIVE (EUROFUNG)-RELATED"/>
    <property type="match status" value="1"/>
</dbReference>
<evidence type="ECO:0000313" key="9">
    <source>
        <dbReference type="EMBL" id="GHI86979.1"/>
    </source>
</evidence>